<keyword evidence="3" id="KW-1185">Reference proteome</keyword>
<proteinExistence type="predicted"/>
<sequence>MPVVTQYVVVRNGEEKMTFATKAEADAHDKMLDMVERLLPLIERSEVVTDEQKLEDLAFFLAREREDMLIALGAKKPPKKKTSEKAEPTKSVAQ</sequence>
<comment type="caution">
    <text evidence="2">The sequence shown here is derived from an EMBL/GenBank/DDBJ whole genome shotgun (WGS) entry which is preliminary data.</text>
</comment>
<dbReference type="Gene3D" id="1.10.10.710">
    <property type="entry name" value="PSPTO_1197 like"/>
    <property type="match status" value="1"/>
</dbReference>
<evidence type="ECO:0000313" key="2">
    <source>
        <dbReference type="EMBL" id="RUO48814.1"/>
    </source>
</evidence>
<gene>
    <name evidence="2" type="ORF">CWE21_05515</name>
</gene>
<feature type="region of interest" description="Disordered" evidence="1">
    <location>
        <begin position="72"/>
        <end position="94"/>
    </location>
</feature>
<name>A0A432XJ71_9GAMM</name>
<dbReference type="Pfam" id="PF07130">
    <property type="entry name" value="YebG"/>
    <property type="match status" value="1"/>
</dbReference>
<accession>A0A432XJ71</accession>
<dbReference type="OrthoDB" id="6415307at2"/>
<evidence type="ECO:0000313" key="3">
    <source>
        <dbReference type="Proteomes" id="UP000286678"/>
    </source>
</evidence>
<dbReference type="InterPro" id="IPR038627">
    <property type="entry name" value="YebG-like_sf"/>
</dbReference>
<protein>
    <submittedName>
        <fullName evidence="2">Damage-inducible protein</fullName>
    </submittedName>
</protein>
<dbReference type="RefSeq" id="WP_126833445.1">
    <property type="nucleotide sequence ID" value="NZ_JBLXIO010000019.1"/>
</dbReference>
<evidence type="ECO:0000256" key="1">
    <source>
        <dbReference type="SAM" id="MobiDB-lite"/>
    </source>
</evidence>
<dbReference type="Proteomes" id="UP000286678">
    <property type="component" value="Unassembled WGS sequence"/>
</dbReference>
<reference evidence="3" key="1">
    <citation type="journal article" date="2018" name="Front. Microbiol.">
        <title>Genome-Based Analysis Reveals the Taxonomy and Diversity of the Family Idiomarinaceae.</title>
        <authorList>
            <person name="Liu Y."/>
            <person name="Lai Q."/>
            <person name="Shao Z."/>
        </authorList>
    </citation>
    <scope>NUCLEOTIDE SEQUENCE [LARGE SCALE GENOMIC DNA]</scope>
    <source>
        <strain evidence="3">SW15</strain>
    </source>
</reference>
<dbReference type="EMBL" id="PIPT01000003">
    <property type="protein sequence ID" value="RUO48814.1"/>
    <property type="molecule type" value="Genomic_DNA"/>
</dbReference>
<organism evidence="2 3">
    <name type="scientific">Pseudidiomarina aquimaris</name>
    <dbReference type="NCBI Taxonomy" id="641841"/>
    <lineage>
        <taxon>Bacteria</taxon>
        <taxon>Pseudomonadati</taxon>
        <taxon>Pseudomonadota</taxon>
        <taxon>Gammaproteobacteria</taxon>
        <taxon>Alteromonadales</taxon>
        <taxon>Idiomarinaceae</taxon>
        <taxon>Pseudidiomarina</taxon>
    </lineage>
</organism>
<dbReference type="InterPro" id="IPR009813">
    <property type="entry name" value="Uncharacterised_YebG"/>
</dbReference>
<dbReference type="AlphaFoldDB" id="A0A432XJ71"/>